<proteinExistence type="predicted"/>
<keyword evidence="3" id="KW-1185">Reference proteome</keyword>
<protein>
    <submittedName>
        <fullName evidence="2">Uncharacterized protein</fullName>
    </submittedName>
</protein>
<dbReference type="OrthoDB" id="5768248at2"/>
<dbReference type="eggNOG" id="ENOG5032VC1">
    <property type="taxonomic scope" value="Bacteria"/>
</dbReference>
<sequence length="153" mass="16213">MLQIYSLRIATLSALGALSVLCGAAWAEQAPAVGAAATLEVKVLEAQVAPDSGQGERDAVLYQMQVISVLRSTIPVKPGDTIVVRSHALSKEALDQGLRPLGWIGTAYLNPDPNASGPEARWQFVIANGTGLEDLPPTPPSVKWIEYPREGAK</sequence>
<dbReference type="AlphaFoldDB" id="G2E5Q0"/>
<evidence type="ECO:0000313" key="2">
    <source>
        <dbReference type="EMBL" id="EGV28621.1"/>
    </source>
</evidence>
<comment type="caution">
    <text evidence="2">The sequence shown here is derived from an EMBL/GenBank/DDBJ whole genome shotgun (WGS) entry which is preliminary data.</text>
</comment>
<reference evidence="2 3" key="1">
    <citation type="submission" date="2011-06" db="EMBL/GenBank/DDBJ databases">
        <title>The draft genome of Thiorhodococcus drewsii AZ1.</title>
        <authorList>
            <consortium name="US DOE Joint Genome Institute (JGI-PGF)"/>
            <person name="Lucas S."/>
            <person name="Han J."/>
            <person name="Lapidus A."/>
            <person name="Cheng J.-F."/>
            <person name="Goodwin L."/>
            <person name="Pitluck S."/>
            <person name="Peters L."/>
            <person name="Land M.L."/>
            <person name="Hauser L."/>
            <person name="Vogl K."/>
            <person name="Liu Z."/>
            <person name="Imhoff J."/>
            <person name="Thiel V."/>
            <person name="Frigaard N.-U."/>
            <person name="Bryant D.A."/>
            <person name="Woyke T.J."/>
        </authorList>
    </citation>
    <scope>NUCLEOTIDE SEQUENCE [LARGE SCALE GENOMIC DNA]</scope>
    <source>
        <strain evidence="2 3">AZ1</strain>
    </source>
</reference>
<dbReference type="RefSeq" id="WP_007042326.1">
    <property type="nucleotide sequence ID" value="NZ_AFWT01000033.1"/>
</dbReference>
<evidence type="ECO:0000313" key="3">
    <source>
        <dbReference type="Proteomes" id="UP000004200"/>
    </source>
</evidence>
<organism evidence="2 3">
    <name type="scientific">Thiorhodococcus drewsii AZ1</name>
    <dbReference type="NCBI Taxonomy" id="765913"/>
    <lineage>
        <taxon>Bacteria</taxon>
        <taxon>Pseudomonadati</taxon>
        <taxon>Pseudomonadota</taxon>
        <taxon>Gammaproteobacteria</taxon>
        <taxon>Chromatiales</taxon>
        <taxon>Chromatiaceae</taxon>
        <taxon>Thiorhodococcus</taxon>
    </lineage>
</organism>
<feature type="signal peptide" evidence="1">
    <location>
        <begin position="1"/>
        <end position="27"/>
    </location>
</feature>
<keyword evidence="1" id="KW-0732">Signal</keyword>
<evidence type="ECO:0000256" key="1">
    <source>
        <dbReference type="SAM" id="SignalP"/>
    </source>
</evidence>
<gene>
    <name evidence="2" type="ORF">ThidrDRAFT_3613</name>
</gene>
<accession>G2E5Q0</accession>
<feature type="chain" id="PRO_5003428428" evidence="1">
    <location>
        <begin position="28"/>
        <end position="153"/>
    </location>
</feature>
<dbReference type="Proteomes" id="UP000004200">
    <property type="component" value="Unassembled WGS sequence"/>
</dbReference>
<dbReference type="EMBL" id="AFWT01000033">
    <property type="protein sequence ID" value="EGV28621.1"/>
    <property type="molecule type" value="Genomic_DNA"/>
</dbReference>
<name>G2E5Q0_9GAMM</name>